<sequence length="141" mass="14708">MGVSDRRQAPPESAYGNVNKVALERNGKGKREIPEKTHRPAAFSDTIHNAKIPGAISPEIEPGSPTWESSSLTTTTPRHLADLTESADAGAASGGASAEVIQELGRDQALGQAVLLHHSSTTRPDGGAPVEPRLSVVGDLE</sequence>
<protein>
    <submittedName>
        <fullName evidence="2">Uncharacterized protein</fullName>
    </submittedName>
</protein>
<name>A0ABQ9GMX2_9NEOP</name>
<comment type="caution">
    <text evidence="2">The sequence shown here is derived from an EMBL/GenBank/DDBJ whole genome shotgun (WGS) entry which is preliminary data.</text>
</comment>
<organism evidence="2 3">
    <name type="scientific">Dryococelus australis</name>
    <dbReference type="NCBI Taxonomy" id="614101"/>
    <lineage>
        <taxon>Eukaryota</taxon>
        <taxon>Metazoa</taxon>
        <taxon>Ecdysozoa</taxon>
        <taxon>Arthropoda</taxon>
        <taxon>Hexapoda</taxon>
        <taxon>Insecta</taxon>
        <taxon>Pterygota</taxon>
        <taxon>Neoptera</taxon>
        <taxon>Polyneoptera</taxon>
        <taxon>Phasmatodea</taxon>
        <taxon>Verophasmatodea</taxon>
        <taxon>Anareolatae</taxon>
        <taxon>Phasmatidae</taxon>
        <taxon>Eurycanthinae</taxon>
        <taxon>Dryococelus</taxon>
    </lineage>
</organism>
<reference evidence="2 3" key="1">
    <citation type="submission" date="2023-02" db="EMBL/GenBank/DDBJ databases">
        <title>LHISI_Scaffold_Assembly.</title>
        <authorList>
            <person name="Stuart O.P."/>
            <person name="Cleave R."/>
            <person name="Magrath M.J.L."/>
            <person name="Mikheyev A.S."/>
        </authorList>
    </citation>
    <scope>NUCLEOTIDE SEQUENCE [LARGE SCALE GENOMIC DNA]</scope>
    <source>
        <strain evidence="2">Daus_M_001</strain>
        <tissue evidence="2">Leg muscle</tissue>
    </source>
</reference>
<accession>A0ABQ9GMX2</accession>
<dbReference type="Proteomes" id="UP001159363">
    <property type="component" value="Chromosome 10"/>
</dbReference>
<feature type="region of interest" description="Disordered" evidence="1">
    <location>
        <begin position="1"/>
        <end position="141"/>
    </location>
</feature>
<feature type="compositionally biased region" description="Basic and acidic residues" evidence="1">
    <location>
        <begin position="22"/>
        <end position="38"/>
    </location>
</feature>
<feature type="compositionally biased region" description="Polar residues" evidence="1">
    <location>
        <begin position="66"/>
        <end position="77"/>
    </location>
</feature>
<evidence type="ECO:0000313" key="3">
    <source>
        <dbReference type="Proteomes" id="UP001159363"/>
    </source>
</evidence>
<proteinExistence type="predicted"/>
<gene>
    <name evidence="2" type="ORF">PR048_027026</name>
</gene>
<dbReference type="EMBL" id="JARBHB010000011">
    <property type="protein sequence ID" value="KAJ8873390.1"/>
    <property type="molecule type" value="Genomic_DNA"/>
</dbReference>
<feature type="compositionally biased region" description="Low complexity" evidence="1">
    <location>
        <begin position="86"/>
        <end position="98"/>
    </location>
</feature>
<keyword evidence="3" id="KW-1185">Reference proteome</keyword>
<evidence type="ECO:0000313" key="2">
    <source>
        <dbReference type="EMBL" id="KAJ8873390.1"/>
    </source>
</evidence>
<evidence type="ECO:0000256" key="1">
    <source>
        <dbReference type="SAM" id="MobiDB-lite"/>
    </source>
</evidence>